<proteinExistence type="predicted"/>
<feature type="domain" description="CUB" evidence="5">
    <location>
        <begin position="589"/>
        <end position="708"/>
    </location>
</feature>
<dbReference type="Gene3D" id="2.60.120.290">
    <property type="entry name" value="Spermadhesin, CUB domain"/>
    <property type="match status" value="2"/>
</dbReference>
<keyword evidence="4" id="KW-0812">Transmembrane</keyword>
<dbReference type="Pfam" id="PF00431">
    <property type="entry name" value="CUB"/>
    <property type="match status" value="1"/>
</dbReference>
<dbReference type="PANTHER" id="PTHR39385:SF4">
    <property type="entry name" value="CUB DOMAIN-CONTAINING PROTEIN"/>
    <property type="match status" value="1"/>
</dbReference>
<reference evidence="7" key="1">
    <citation type="submission" date="2017-10" db="EMBL/GenBank/DDBJ databases">
        <title>Rapid genome shrinkage in a self-fertile nematode reveals novel sperm competition proteins.</title>
        <authorList>
            <person name="Yin D."/>
            <person name="Schwarz E.M."/>
            <person name="Thomas C.G."/>
            <person name="Felde R.L."/>
            <person name="Korf I.F."/>
            <person name="Cutter A.D."/>
            <person name="Schartner C.M."/>
            <person name="Ralston E.J."/>
            <person name="Meyer B.J."/>
            <person name="Haag E.S."/>
        </authorList>
    </citation>
    <scope>NUCLEOTIDE SEQUENCE [LARGE SCALE GENOMIC DNA]</scope>
    <source>
        <strain evidence="7">JU1422</strain>
    </source>
</reference>
<dbReference type="SMART" id="SM00042">
    <property type="entry name" value="CUB"/>
    <property type="match status" value="2"/>
</dbReference>
<keyword evidence="1" id="KW-1015">Disulfide bond</keyword>
<dbReference type="STRING" id="1611254.A0A2G5SNQ3"/>
<evidence type="ECO:0000259" key="5">
    <source>
        <dbReference type="PROSITE" id="PS01180"/>
    </source>
</evidence>
<dbReference type="InterPro" id="IPR035914">
    <property type="entry name" value="Sperma_CUB_dom_sf"/>
</dbReference>
<keyword evidence="4" id="KW-0472">Membrane</keyword>
<feature type="transmembrane region" description="Helical" evidence="4">
    <location>
        <begin position="718"/>
        <end position="740"/>
    </location>
</feature>
<dbReference type="PANTHER" id="PTHR39385">
    <property type="entry name" value="PROTEIN CBG20422"/>
    <property type="match status" value="1"/>
</dbReference>
<dbReference type="SUPFAM" id="SSF49854">
    <property type="entry name" value="Spermadhesin, CUB domain"/>
    <property type="match status" value="2"/>
</dbReference>
<evidence type="ECO:0000256" key="3">
    <source>
        <dbReference type="SAM" id="MobiDB-lite"/>
    </source>
</evidence>
<dbReference type="PROSITE" id="PS01180">
    <property type="entry name" value="CUB"/>
    <property type="match status" value="2"/>
</dbReference>
<accession>A0A2G5SNQ3</accession>
<dbReference type="Proteomes" id="UP000230233">
    <property type="component" value="Chromosome X"/>
</dbReference>
<comment type="caution">
    <text evidence="2">Lacks conserved residue(s) required for the propagation of feature annotation.</text>
</comment>
<keyword evidence="4" id="KW-1133">Transmembrane helix</keyword>
<name>A0A2G5SNQ3_9PELO</name>
<organism evidence="6 7">
    <name type="scientific">Caenorhabditis nigoni</name>
    <dbReference type="NCBI Taxonomy" id="1611254"/>
    <lineage>
        <taxon>Eukaryota</taxon>
        <taxon>Metazoa</taxon>
        <taxon>Ecdysozoa</taxon>
        <taxon>Nematoda</taxon>
        <taxon>Chromadorea</taxon>
        <taxon>Rhabditida</taxon>
        <taxon>Rhabditina</taxon>
        <taxon>Rhabditomorpha</taxon>
        <taxon>Rhabditoidea</taxon>
        <taxon>Rhabditidae</taxon>
        <taxon>Peloderinae</taxon>
        <taxon>Caenorhabditis</taxon>
    </lineage>
</organism>
<protein>
    <recommendedName>
        <fullName evidence="5">CUB domain-containing protein</fullName>
    </recommendedName>
</protein>
<comment type="caution">
    <text evidence="6">The sequence shown here is derived from an EMBL/GenBank/DDBJ whole genome shotgun (WGS) entry which is preliminary data.</text>
</comment>
<evidence type="ECO:0000256" key="2">
    <source>
        <dbReference type="PROSITE-ProRule" id="PRU00059"/>
    </source>
</evidence>
<gene>
    <name evidence="6" type="primary">Cnig_chr_X.g23229</name>
    <name evidence="6" type="ORF">B9Z55_023229</name>
</gene>
<feature type="domain" description="CUB" evidence="5">
    <location>
        <begin position="99"/>
        <end position="221"/>
    </location>
</feature>
<dbReference type="CDD" id="cd00041">
    <property type="entry name" value="CUB"/>
    <property type="match status" value="1"/>
</dbReference>
<evidence type="ECO:0000313" key="6">
    <source>
        <dbReference type="EMBL" id="PIC16724.1"/>
    </source>
</evidence>
<keyword evidence="7" id="KW-1185">Reference proteome</keyword>
<evidence type="ECO:0000256" key="1">
    <source>
        <dbReference type="ARBA" id="ARBA00023157"/>
    </source>
</evidence>
<dbReference type="EMBL" id="PDUG01000006">
    <property type="protein sequence ID" value="PIC16724.1"/>
    <property type="molecule type" value="Genomic_DNA"/>
</dbReference>
<dbReference type="InterPro" id="IPR000859">
    <property type="entry name" value="CUB_dom"/>
</dbReference>
<dbReference type="AlphaFoldDB" id="A0A2G5SNQ3"/>
<dbReference type="OrthoDB" id="5834744at2759"/>
<sequence length="793" mass="89958">MIVQSWGLKIERNLFANLIQRPTVICERKEIFEDSPSVIALILFSTIPNTTSEWDGIDEDEEETEKREDAESKIEEPVMQSTALTTTTIPTTTKDFCHCEMEIYGPEVLEGVLKSPNYPSPHCGTGKCIYKILPHPNMSLHINIESISLSAESTLSFWNVINTEKGEHLIYNFASIGSYDYSQFNGYTTFSTAVNVGIKAVFRMHNNEYSSHGFKIKFERVSLDDKKYLCPPSQVTIAPESTEVSVGNQLFESISGCTFFLKPSTEGTKNKLDEMYINITTGRGVFVSVRRYDKDGVFTNGEYSDQTRGILVDASRVEVVFRKRTDEDDPYNTPRITAMLMSKTCECPEPECVLSSEVFYIRLTSPGFPDLYCPGKKCNTLIKVPKIKGEEKKKTDLIFVEANCSLSELDLLQLKSADSGKVLFRSQYKQEDPSRPMRAMVFEAQDMVVNYAPSNSIQTRFFEMNITRMNVLEECVCSVYDSKVFNTNGKLTIPISSRCHLMHCHWKFSNYHYGTLISVTFKLENPYKTDLIYMYSDHMMEEYGYGELSHVRQVTSPSAISMTFSRMKWFATPNATLKISWEQIEHCLCPEESFQLTEGTSLVITSPHWPQQYCSMLLCRHTFFAPKGHFLEVVIDNADIERYHDYLKIYDGNSTTDPLLMKLENDGEYIDIFKKTFYNFSELVDFMFVFKTDESGLKKGYHANVICHAYPSTSKGSFVFIIVILALVVAVVSIGAAYVVHRKKAQNNRQYQSMNNPTVSYSASGTGGAALNVGFEPGNNEGANTTELETELL</sequence>
<feature type="region of interest" description="Disordered" evidence="3">
    <location>
        <begin position="52"/>
        <end position="72"/>
    </location>
</feature>
<evidence type="ECO:0000313" key="7">
    <source>
        <dbReference type="Proteomes" id="UP000230233"/>
    </source>
</evidence>
<evidence type="ECO:0000256" key="4">
    <source>
        <dbReference type="SAM" id="Phobius"/>
    </source>
</evidence>